<organism evidence="2 3">
    <name type="scientific">Pinctada imbricata</name>
    <name type="common">Atlantic pearl-oyster</name>
    <name type="synonym">Pinctada martensii</name>
    <dbReference type="NCBI Taxonomy" id="66713"/>
    <lineage>
        <taxon>Eukaryota</taxon>
        <taxon>Metazoa</taxon>
        <taxon>Spiralia</taxon>
        <taxon>Lophotrochozoa</taxon>
        <taxon>Mollusca</taxon>
        <taxon>Bivalvia</taxon>
        <taxon>Autobranchia</taxon>
        <taxon>Pteriomorphia</taxon>
        <taxon>Pterioida</taxon>
        <taxon>Pterioidea</taxon>
        <taxon>Pteriidae</taxon>
        <taxon>Pinctada</taxon>
    </lineage>
</organism>
<dbReference type="InterPro" id="IPR003961">
    <property type="entry name" value="FN3_dom"/>
</dbReference>
<dbReference type="CDD" id="cd00063">
    <property type="entry name" value="FN3"/>
    <property type="match status" value="2"/>
</dbReference>
<keyword evidence="3" id="KW-1185">Reference proteome</keyword>
<proteinExistence type="predicted"/>
<dbReference type="SUPFAM" id="SSF49265">
    <property type="entry name" value="Fibronectin type III"/>
    <property type="match status" value="2"/>
</dbReference>
<accession>A0AA88YHR9</accession>
<dbReference type="Gene3D" id="2.60.40.10">
    <property type="entry name" value="Immunoglobulins"/>
    <property type="match status" value="1"/>
</dbReference>
<protein>
    <submittedName>
        <fullName evidence="2">Uncharacterized protein</fullName>
    </submittedName>
</protein>
<comment type="caution">
    <text evidence="2">The sequence shown here is derived from an EMBL/GenBank/DDBJ whole genome shotgun (WGS) entry which is preliminary data.</text>
</comment>
<dbReference type="EMBL" id="VSWD01000005">
    <property type="protein sequence ID" value="KAK3101936.1"/>
    <property type="molecule type" value="Genomic_DNA"/>
</dbReference>
<dbReference type="PANTHER" id="PTHR16897:SF2">
    <property type="entry name" value="OS03G0226600 PROTEIN"/>
    <property type="match status" value="1"/>
</dbReference>
<feature type="region of interest" description="Disordered" evidence="1">
    <location>
        <begin position="3009"/>
        <end position="3033"/>
    </location>
</feature>
<dbReference type="Proteomes" id="UP001186944">
    <property type="component" value="Unassembled WGS sequence"/>
</dbReference>
<dbReference type="PANTHER" id="PTHR16897">
    <property type="entry name" value="OS10G0105400 PROTEIN"/>
    <property type="match status" value="1"/>
</dbReference>
<evidence type="ECO:0000256" key="1">
    <source>
        <dbReference type="SAM" id="MobiDB-lite"/>
    </source>
</evidence>
<gene>
    <name evidence="2" type="ORF">FSP39_007496</name>
</gene>
<dbReference type="InterPro" id="IPR013783">
    <property type="entry name" value="Ig-like_fold"/>
</dbReference>
<evidence type="ECO:0000313" key="2">
    <source>
        <dbReference type="EMBL" id="KAK3101936.1"/>
    </source>
</evidence>
<evidence type="ECO:0000313" key="3">
    <source>
        <dbReference type="Proteomes" id="UP001186944"/>
    </source>
</evidence>
<dbReference type="InterPro" id="IPR036116">
    <property type="entry name" value="FN3_sf"/>
</dbReference>
<reference evidence="2" key="1">
    <citation type="submission" date="2019-08" db="EMBL/GenBank/DDBJ databases">
        <title>The improved chromosome-level genome for the pearl oyster Pinctada fucata martensii using PacBio sequencing and Hi-C.</title>
        <authorList>
            <person name="Zheng Z."/>
        </authorList>
    </citation>
    <scope>NUCLEOTIDE SEQUENCE</scope>
    <source>
        <strain evidence="2">ZZ-2019</strain>
        <tissue evidence="2">Adductor muscle</tissue>
    </source>
</reference>
<sequence>MYVISMKASGCFDSTESCDTEVQILDNTFISKPTCTWNADYPVQDFSRDQWISEQGLINTPVFPSWAVDAFLAKLQLVQYTKEPSCNVTGYMYTNASNGWTNDCMSVTTLPSLSSHPMICNLGTDCDVLTCCIESDFLTQSFETSIKIDNCDQTVELSIEKLSFKIPIQFYTVGCTVYDLVGEEEYLANLDISLCWESFKPCQFVASVLQNTRLPKKTCQYNSNFTDTAFDIVTWGDTKNVNISSLSAVEIAELYEDLKVSFYLKWTPCDPMSNMYSPTAKGWKNDSTCTDVTPATSLPNEARCAVGPDCRSIDCCIKTPTLNDRPINIKFGLDNCNWKMTIGIELYSIEETLYGFTFDQWDTFYLKGVFRIDYKIIDLQDFSLSGWKTSNGVGQNDVVDEYIRSRILTDIGISQYLNDVPCSSSFFSLPWSKYWMVKFLTHPPSPLKSGITGLITAKCTEISVCYQSSDVNRNFEFTVDIDSCSSLLTVSKTEMFSLGGAVNVMYNIVDMPNEGSFRITLWATLCWESSGLCEKNETVFSEQRLPKLPCDFKQDYKMQNFSLSTWFTNKGYTPVPTLTGTQRSELLQDLGMARYLLTTPCNQSSPLYVPPDNTTTWNNGYNVLVFPDCVAASNLPVLPNTFSCNLGSSCADVDCCVSVDTLGRTMNTYVYFDVCTYVLNVGVENYMFRETLLDYRMGAKKSLWLKGVFRVDFVIEDLWTRQELLMDMNISVCFEAYGPCLINNVAVLKNQLFPKKACSLSPSIPINGFSLTAWRNASGYGDSDVLSVTDLAKVHEMLGMSAYLDRFVCVRTVPPYGPTTTGWIKDCAERVTLPFNAALRSNCILMSSCTGISCCTSLENPLTSFRSYLTIDSCGERLTVGIDNLSVNISLIGYAYGNYLIADLPNNNQFLVSMNISVCYESDGSCLLNETVMSGVALPKPSCNYKSIDYKIPGFSLSGYLASLNSTTHPPLENHVKAQLLRDTGLAPYLKQSMKCNRSSGVYAGADASGWTSSCSMAVQTPVLPSNMSCHLLSSCTGVECCVDVDIIETTVSALYSLDPCQQKITIQIEELKTNQSLYDFSWGKHFFILFFREFEISYVVYELSGERKYLINLNISVCWESGQSCDLVAMVFDGGLLPMKPCVWNPGFADPSFSLTQWYTDNDLTPGSPLSADDVLLLTEKLTISDYLSGCFQDQAPYTSPSNGWTSDCPSGLSRTGSFSTSQAIVCHVDSSCTNTQCCLRIDTLGRSMETKLMINPCNFTLQISIDQLAFDVSLFEFQYGKFSLDNLYAEGKYLISMNISECWESSGPCDHTYIVYDNVLMNKPMCNWTSGYLIPDFSLTNYLALKGVVNQSQAYPDDIILQLMEDTGLARYVQDNECNNTEGVYVNATDGFSQSCSANITLPTLPPSSNLVCHILDFCTGVECCYFLKPFQRSVDIKFSIDHCNSLLFIKVENAFYNRSLVDFDWGTEQNFELLGIIRIKYKIYNLQAERSYHIDMEIASCYESIGQQCATSDTYQVFSDTVLPKQICDWSHDYKYSDFNFAKWRGDQGVSGNLEDYHVSTLLDTLGVAAYMETSQCSRTSDTYVPSTNGWFIACQSSVNLPTLNSDTMSNCRLTTDCTGVECCTDVPQIQRTLRTFLKIDSCTNRVNLGIERFHRNISLTDYTKWGQQQEFWLGGVFRISFTIHEMYGQKYYRVDMTTSVCFNASQSCDIVVPIFQNTLLPKSICSYDTDFYIPNFSLDSWLLNEGLPLAPVSGSSQKLLMSQLGVAPYLEDTECSFSSPQYDNNPNGWVKDCSLTVNDAALQLSDTSVIRANLGPSCTSVNMCIKGDKFGRNFHGYVEVDPCSYQLRVGIEEFFYNRTLEGYSWGDYTILDLQLEDGYLVSINVSVCEDSSCSSQYVMLDSMLLPKVQCSYNQPFVDSNFLLSTWMSARQLSAPLNQPDTVELLRDLHVGRYMLSSECSKTTTGSIYAGSSNNFNSLCTSIAASDISPNTLSGSETVCHIDSTCTKVSCCSEVSNINRNIEVTMDLNNCEQNMKITLERYTVNVDLRNYAWSIYNIQELVVDNAYFVDLSVSVCLNAQGPCEFTNTVFTDMLLPKRTCTSNGFADIDSSFKLKNWLADRNEDPEASVISDLLQAELFQQFKIAPFMRESASQCDLASAIYQNPDANSFTSACATPQNNPQRLPVGTVCHIPVSCTAVMCCTNVALYNRKIYAALDFNECGNIITVTVEDRVAEYRYPVFNFGKFLLYLSHMPSFISFFMITNEQSDPDYKVDYNISICTDATTSCDQVIVVYKQYSIQKKTCSYTTGFINPAFNLNTWLQSKGLPINSNVPDDAYANQLMVDLGLQHVISRPESCSHTDSTYSRAGVNNWINDCASISNSSLGSLGSTTKCYIPTACNSVSCCMYIPDLRRHLQARISMETCRFYMRATLEDLTDVKDLFPYTWQQEEVQLYGVFRMKYTPNSAPSSERFNMNIDLKSYFESGSHTESEVFSFPLKYETCDPSEQLPFKATCPGMTLSSVGTQYCEFTNDCKGVECCFPTNYIEGNRNTFFKFKVENCANQVAFGIERKEWTLALNGVPRDSQQQQEVGTGTPVKSFTVKYTLSEMAAGQSVTAGVTICGLGAGTCDDFEVMTNTAISDLNCGGGRRRKRRNIDEGSLDPAQFKEGMRTLVENNATDDKINNFVAAVDAYQAAEKEKNLKGAEIAEDDNKVGMKSAVKSLGKNNPNTIPIQSGQAVTTVSVEGESKIAALMDAPAPSRGRAGSMFIVGAGLSQEGVKLLGKKLANMTIGDIESMMDMKNIDPFLVAQLADDLKDLAKALYSDFMEKIFDSAEDAFKSFDLSLKGDFSFPRVNIKLFEYSQLFLVGGLVPIQFSFGAGGYYGMRFIVTAKILEMKAIVEVTPYGGLTVYGELGIGFLLYGKLRLEGQIMDLRFPTTAEITFNQFPLDVQLVMFLELTPIKLNLFALVTLEIKLLGIVKTLFKVSLWQYSAPTIRKKLIDNRKAEEDKSPPVVEPFVDGDSSSRKRRSVAPCEVEQLDEKDYTEPEFKISIRSEDDRSEVKLTLNVGTVPGASDVLQGKELGGPSTILKDKLSVSGLPLYFTVFAENDAGGVATATCSLPTYDTTLPVGRITPGFTATSNPKVMKAQVVAFEDSEMTRTEGAIGYGTDIYGEQILGWRDINMQGNNINTDIGDDPLNEKVLTLFTELRTGRLVGKKLVVATYPSVNSPGLCAKYCTDLPPTKCSSFNYDFSPAATCELLEGIESPSFELFQDGLFEHYERIGVGKSYEFDQSDLILLHNQSLIVNVLIQNVLGYQSIISSSSVFTDFTCPEPGPIFNQTADILETVPCIDNIPNDRLDWQLRCRGVDPNAKNHREYRMDQDQGLFSMVTIHLMSSCIPKPNTFISANWDGFYDYDSGILGYSLTAGLQPCADDVHNHHDPHKHFFEESQWTYNAMISPIDAPYTTLPDGRYYVSVRAINKVDYGGPFSTTVCHTTPFAVDNSPPVVYEMYNIKYDEDNFNLTAYHNSSDPHSGLVSLDICLGETSRDCSALNWQRLSPDPFIQLVYQVQDGLPVWFKIKAINNVDLRTIKVADAPILVDRSPPIPGVVNDGTTYGVDSIYTNNKREICANWQNFYDPESGIALYMMSAGSEPISNSTDVSGLVRLSGTAHSYCIPLNDTMWLQHNNMYYVTIWAFNQAIVQRNISAVSNGVLVDLTDPVEGEVVDGNDFTFTDLIYTSSKVTVGLQWRNFTDPESHILEYRVRVYRAEGLSGNYSVIREWVTLTNDTTNVKWLNFDLSHRDQVKTELMTVNGATTALTVYTNGFIVDLTQPILVYLRDGLSQKDRDFQSTTDSLSVSFKYYDEESDIDHYKVQIYRLFRGTRQQIVPTTNGEWLEINGPSDRTTYTHTGMSLQKGIIYYVRVGAVNKAGYQADFTTNGVRVDTTPPIVQWLRVGTLSGETEDKRDGYVYQAGRSGIEASWLALDPQSKVSDYKVAVGTSPGARDVLDWISVGSESSAYIGGLSLNVTNQTTFDPVYYVSMMAENGAGLLSNPINSTPIVVVEEDRSGIAHDGADKTEGELIPDLGVDIDYQPGLSTVTVQFNGFASFLHGMMRFEMAVGKTPGGEDLLGFTEHGIMHYEEPNVPGEGLASTGYAQVSLPLEPAVQYFTTIRGITNNGNTLQTVSDGFKGDITGPEINMASFSDNAATDVDISAGAVIYQQTAESLEGKWSYNDTESLITNAWYSVGTYPYADDVKAFESINISVELSSSIPYASFTPNTAGKPNMISIWSRNSVGIISKSTSASVIIDSTSPKAGVVNCPVYIQPTSPVVCSWDSYIDYESPIVSFEISMGTQQGGSDIFSNGTTAGNIFTYAIEGVGGQLVNGRKYYVTVTAVNAVGLKAYAFSGEIIVDSTPPTFGKVIDLSTSYRTDYTSNDQTINLNRKVCTTDEDCDQLDAICTESLTTLIVTWQPFQDAESGIDRYEVAVGTTSGGGQVMKYAAVPSGVRYYAIEGLNLLGYRQLFVSIKGVNGAGSTSVSTTNGIYMSYLSQGLDPIYPVYVNDLVPGSDLDIDFQVNFDTITASWDTSGDPCPATNYQWSITRLDGNVTQEYLDMRTRTSGENDELQMANGETYYSLVKVTNALGYQYIIRSDGVTIKDTALLPGKVYDGDVAGFDLDYLPTKTSASGNWNGFGLPPEAIIQVDVETGNPGLQINQSYIDQQDDSQLILFYEVAMGTDRRFDETRTNVMPFINVGLNTSVTFYDLVDVTLRTALYYFTVRATSKSFATAEVSSNGFYMGFDKGVGPNEIKVGPCISSTSDMEVTWEDFSTDLTMLLYYVAVSNNTDANGTDCKRYIDGGSATALERAALFTEMAVTNNGRNTFMEIEGLSLQQNTTYYVYVIGTDKTGQCALNVTEILVDITPPVTGKVKAGPYYDMIVTYAIDNASLSIEWKDFEDLESGISNVELSLWSNSSCANDSVEEIEVEWISLSTNLSSFTMVELNMTYDKPYTLKLRVTNCAGLESIVATSPIVFDSSVPTAGRVVDGPDFTNDGLWFDNRYEMSGSFMHLASPTTVACPPRPTSMTNATGWKTMDSYGFSDPDGIFWKIRHDPDNVRMIYETQEVEIKIYRDVSSETVISGAYYRSADMDSTGGVYEVQIKCANGSGNAVTQVMFWDGPESAISPYNYQRDIEFANCECCLRVPIVDECEGCNCTAYRSDYNISMDTLTTEAATTPAPTTPGPVMYDVINRRGQSVIKANRAVARASCGMQIIAATAENNISRAIVWCRDFNDTMEILKTDTQLDFDPTAELHTYKMAFTSSVDDPLAPTRCFQVYVDDNYLTDVCGVPELSRDTKLFFHVYNKDNYIPNADDAFNLWTTRATFANLILPPTPGLPCRSGDPFRAGTNGIIQYDVGIGSSKLTTDVVTFQKVNKIIKLLLVKHY</sequence>
<name>A0AA88YHR9_PINIB</name>